<feature type="region of interest" description="Disordered" evidence="6">
    <location>
        <begin position="1"/>
        <end position="33"/>
    </location>
</feature>
<feature type="transmembrane region" description="Helical" evidence="7">
    <location>
        <begin position="260"/>
        <end position="279"/>
    </location>
</feature>
<evidence type="ECO:0000256" key="3">
    <source>
        <dbReference type="ARBA" id="ARBA00022692"/>
    </source>
</evidence>
<evidence type="ECO:0000256" key="2">
    <source>
        <dbReference type="ARBA" id="ARBA00022475"/>
    </source>
</evidence>
<keyword evidence="3 7" id="KW-0812">Transmembrane</keyword>
<name>A0A7W3PC75_9MICO</name>
<dbReference type="RefSeq" id="WP_246402100.1">
    <property type="nucleotide sequence ID" value="NZ_BAAATF010000001.1"/>
</dbReference>
<dbReference type="CDD" id="cd16914">
    <property type="entry name" value="EcfT"/>
    <property type="match status" value="1"/>
</dbReference>
<gene>
    <name evidence="8" type="ORF">FHX71_000189</name>
</gene>
<dbReference type="InterPro" id="IPR003339">
    <property type="entry name" value="ABC/ECF_trnsptr_transmembrane"/>
</dbReference>
<evidence type="ECO:0000256" key="4">
    <source>
        <dbReference type="ARBA" id="ARBA00022989"/>
    </source>
</evidence>
<protein>
    <submittedName>
        <fullName evidence="8">Energy-coupling factor transporter transmembrane protein EcfT</fullName>
    </submittedName>
</protein>
<keyword evidence="5 7" id="KW-0472">Membrane</keyword>
<evidence type="ECO:0000256" key="7">
    <source>
        <dbReference type="SAM" id="Phobius"/>
    </source>
</evidence>
<dbReference type="EMBL" id="JACGWV010000001">
    <property type="protein sequence ID" value="MBA8806247.1"/>
    <property type="molecule type" value="Genomic_DNA"/>
</dbReference>
<dbReference type="Proteomes" id="UP000540568">
    <property type="component" value="Unassembled WGS sequence"/>
</dbReference>
<dbReference type="Pfam" id="PF02361">
    <property type="entry name" value="CbiQ"/>
    <property type="match status" value="1"/>
</dbReference>
<feature type="compositionally biased region" description="Gly residues" evidence="6">
    <location>
        <begin position="13"/>
        <end position="24"/>
    </location>
</feature>
<feature type="transmembrane region" description="Helical" evidence="7">
    <location>
        <begin position="131"/>
        <end position="150"/>
    </location>
</feature>
<evidence type="ECO:0000313" key="9">
    <source>
        <dbReference type="Proteomes" id="UP000540568"/>
    </source>
</evidence>
<evidence type="ECO:0000313" key="8">
    <source>
        <dbReference type="EMBL" id="MBA8806247.1"/>
    </source>
</evidence>
<dbReference type="PANTHER" id="PTHR34857">
    <property type="entry name" value="SLL0384 PROTEIN"/>
    <property type="match status" value="1"/>
</dbReference>
<dbReference type="PANTHER" id="PTHR34857:SF2">
    <property type="entry name" value="SLL0384 PROTEIN"/>
    <property type="match status" value="1"/>
</dbReference>
<dbReference type="InterPro" id="IPR051611">
    <property type="entry name" value="ECF_transporter_component"/>
</dbReference>
<evidence type="ECO:0000256" key="5">
    <source>
        <dbReference type="ARBA" id="ARBA00023136"/>
    </source>
</evidence>
<sequence>MTAVEPRAATEPGGTGPEETGPGGTSPVTTGSAAPTATSWLARRNPTVKAAILLAASLATLGFLDPRPLLALYALALVAVAASARVPARTLLLAQVPFVVFGVGLVAVNALSRPGTPLVEGAPVSVEGLTVGVALALRGLVIGVLTIGFLSSTPPRDLMVSLVQHARLSPRYAYSILAGHRMLAAMPARWATVRAAQAVRAPLRRGRPRFGLADAGRAAFALLVTSIRSSERIALALESRGLGERPRTVWRPVPIGRADVVLVLLVVAGWAAAVVLAISL</sequence>
<evidence type="ECO:0000256" key="6">
    <source>
        <dbReference type="SAM" id="MobiDB-lite"/>
    </source>
</evidence>
<dbReference type="GO" id="GO:0005886">
    <property type="term" value="C:plasma membrane"/>
    <property type="evidence" value="ECO:0007669"/>
    <property type="project" value="UniProtKB-ARBA"/>
</dbReference>
<feature type="transmembrane region" description="Helical" evidence="7">
    <location>
        <begin position="70"/>
        <end position="86"/>
    </location>
</feature>
<organism evidence="8 9">
    <name type="scientific">Promicromonospora sukumoe</name>
    <dbReference type="NCBI Taxonomy" id="88382"/>
    <lineage>
        <taxon>Bacteria</taxon>
        <taxon>Bacillati</taxon>
        <taxon>Actinomycetota</taxon>
        <taxon>Actinomycetes</taxon>
        <taxon>Micrococcales</taxon>
        <taxon>Promicromonosporaceae</taxon>
        <taxon>Promicromonospora</taxon>
    </lineage>
</organism>
<reference evidence="8 9" key="1">
    <citation type="submission" date="2020-07" db="EMBL/GenBank/DDBJ databases">
        <title>Sequencing the genomes of 1000 actinobacteria strains.</title>
        <authorList>
            <person name="Klenk H.-P."/>
        </authorList>
    </citation>
    <scope>NUCLEOTIDE SEQUENCE [LARGE SCALE GENOMIC DNA]</scope>
    <source>
        <strain evidence="8 9">DSM 44121</strain>
    </source>
</reference>
<keyword evidence="4 7" id="KW-1133">Transmembrane helix</keyword>
<accession>A0A7W3PC75</accession>
<evidence type="ECO:0000256" key="1">
    <source>
        <dbReference type="ARBA" id="ARBA00004141"/>
    </source>
</evidence>
<feature type="transmembrane region" description="Helical" evidence="7">
    <location>
        <begin position="91"/>
        <end position="111"/>
    </location>
</feature>
<keyword evidence="2" id="KW-1003">Cell membrane</keyword>
<keyword evidence="9" id="KW-1185">Reference proteome</keyword>
<comment type="subcellular location">
    <subcellularLocation>
        <location evidence="1">Membrane</location>
        <topology evidence="1">Multi-pass membrane protein</topology>
    </subcellularLocation>
</comment>
<feature type="transmembrane region" description="Helical" evidence="7">
    <location>
        <begin position="47"/>
        <end position="64"/>
    </location>
</feature>
<dbReference type="AlphaFoldDB" id="A0A7W3PC75"/>
<proteinExistence type="predicted"/>
<comment type="caution">
    <text evidence="8">The sequence shown here is derived from an EMBL/GenBank/DDBJ whole genome shotgun (WGS) entry which is preliminary data.</text>
</comment>